<dbReference type="AlphaFoldDB" id="A0A4S1CCH7"/>
<proteinExistence type="predicted"/>
<feature type="transmembrane region" description="Helical" evidence="1">
    <location>
        <begin position="251"/>
        <end position="269"/>
    </location>
</feature>
<feature type="transmembrane region" description="Helical" evidence="1">
    <location>
        <begin position="147"/>
        <end position="167"/>
    </location>
</feature>
<keyword evidence="1" id="KW-0812">Transmembrane</keyword>
<evidence type="ECO:0000313" key="2">
    <source>
        <dbReference type="EMBL" id="TGU71061.1"/>
    </source>
</evidence>
<keyword evidence="1" id="KW-1133">Transmembrane helix</keyword>
<protein>
    <recommendedName>
        <fullName evidence="4">MFS transporter</fullName>
    </recommendedName>
</protein>
<evidence type="ECO:0000256" key="1">
    <source>
        <dbReference type="SAM" id="Phobius"/>
    </source>
</evidence>
<evidence type="ECO:0008006" key="4">
    <source>
        <dbReference type="Google" id="ProtNLM"/>
    </source>
</evidence>
<sequence length="365" mass="37554">MPLYCLGICGLGHFAIDFGCAFTVLALHAHGAVAEQWYFTMIVAYNLLAFGSQALVGSLVDRWMGFAEGVGLGLALTAFGVALAVSQPFTALAFLGCGNAIFHVSAGGVVYRAKPGRAGGPGIFVAPGGLGLVTGIVLGRQGAFSPLWIAPVLCMLAVCSYRLLYINKYSFIGTTSDEKLTREREAQVTVLPSQTAVLALLLLVVALRSFAGFALPAPWKAGQGLWLLAAAAFAGKASGGFLADRFGWQPVCNWVLTAAALLSLVHNISLPAACGALFCLQATTGVTLAGVQAIFPGKSAFAFGLPCLALLVGALPFYLPEPLGPIPPVLLVGVGLVAALSARVALTTNSKGDLTCTGDAPSVLR</sequence>
<name>A0A4S1CCH7_9BACT</name>
<reference evidence="2 3" key="1">
    <citation type="submission" date="2019-04" db="EMBL/GenBank/DDBJ databases">
        <title>Geobacter oryzae sp. nov., ferric-reducing bacteria isolated from paddy soil.</title>
        <authorList>
            <person name="Xu Z."/>
            <person name="Masuda Y."/>
            <person name="Itoh H."/>
            <person name="Senoo K."/>
        </authorList>
    </citation>
    <scope>NUCLEOTIDE SEQUENCE [LARGE SCALE GENOMIC DNA]</scope>
    <source>
        <strain evidence="2 3">Red111</strain>
    </source>
</reference>
<keyword evidence="3" id="KW-1185">Reference proteome</keyword>
<feature type="transmembrane region" description="Helical" evidence="1">
    <location>
        <begin position="300"/>
        <end position="319"/>
    </location>
</feature>
<feature type="transmembrane region" description="Helical" evidence="1">
    <location>
        <begin position="36"/>
        <end position="56"/>
    </location>
</feature>
<organism evidence="2 3">
    <name type="scientific">Geomonas terrae</name>
    <dbReference type="NCBI Taxonomy" id="2562681"/>
    <lineage>
        <taxon>Bacteria</taxon>
        <taxon>Pseudomonadati</taxon>
        <taxon>Thermodesulfobacteriota</taxon>
        <taxon>Desulfuromonadia</taxon>
        <taxon>Geobacterales</taxon>
        <taxon>Geobacteraceae</taxon>
        <taxon>Geomonas</taxon>
    </lineage>
</organism>
<dbReference type="EMBL" id="SRSC01000003">
    <property type="protein sequence ID" value="TGU71061.1"/>
    <property type="molecule type" value="Genomic_DNA"/>
</dbReference>
<feature type="transmembrane region" description="Helical" evidence="1">
    <location>
        <begin position="123"/>
        <end position="141"/>
    </location>
</feature>
<evidence type="ECO:0000313" key="3">
    <source>
        <dbReference type="Proteomes" id="UP000306416"/>
    </source>
</evidence>
<gene>
    <name evidence="2" type="ORF">E4633_11985</name>
</gene>
<feature type="transmembrane region" description="Helical" evidence="1">
    <location>
        <begin position="91"/>
        <end position="111"/>
    </location>
</feature>
<feature type="transmembrane region" description="Helical" evidence="1">
    <location>
        <begin position="188"/>
        <end position="211"/>
    </location>
</feature>
<dbReference type="RefSeq" id="WP_135870500.1">
    <property type="nucleotide sequence ID" value="NZ_SRSC01000003.1"/>
</dbReference>
<accession>A0A4S1CCH7</accession>
<comment type="caution">
    <text evidence="2">The sequence shown here is derived from an EMBL/GenBank/DDBJ whole genome shotgun (WGS) entry which is preliminary data.</text>
</comment>
<feature type="transmembrane region" description="Helical" evidence="1">
    <location>
        <begin position="63"/>
        <end position="85"/>
    </location>
</feature>
<feature type="transmembrane region" description="Helical" evidence="1">
    <location>
        <begin position="325"/>
        <end position="346"/>
    </location>
</feature>
<keyword evidence="1" id="KW-0472">Membrane</keyword>
<dbReference type="Proteomes" id="UP000306416">
    <property type="component" value="Unassembled WGS sequence"/>
</dbReference>